<dbReference type="InterPro" id="IPR050215">
    <property type="entry name" value="Thiolase-like_sf_Thiolase"/>
</dbReference>
<evidence type="ECO:0000256" key="3">
    <source>
        <dbReference type="ARBA" id="ARBA00022679"/>
    </source>
</evidence>
<evidence type="ECO:0000256" key="1">
    <source>
        <dbReference type="ARBA" id="ARBA00010982"/>
    </source>
</evidence>
<evidence type="ECO:0000256" key="6">
    <source>
        <dbReference type="ARBA" id="ARBA00023098"/>
    </source>
</evidence>
<dbReference type="InterPro" id="IPR020610">
    <property type="entry name" value="Thiolase_AS"/>
</dbReference>
<dbReference type="InterPro" id="IPR012805">
    <property type="entry name" value="FadA"/>
</dbReference>
<comment type="subunit">
    <text evidence="8">Heterotetramer of two alpha chains (FadB) and two beta chains (FadA).</text>
</comment>
<comment type="function">
    <text evidence="8">Catalyzes the final step of fatty acid oxidation in which acetyl-CoA is released and the CoA ester of a fatty acid two carbons shorter is formed.</text>
</comment>
<dbReference type="PANTHER" id="PTHR43853">
    <property type="entry name" value="3-KETOACYL-COA THIOLASE, PEROXISOMAL"/>
    <property type="match status" value="1"/>
</dbReference>
<feature type="active site" description="Proton acceptor" evidence="8">
    <location>
        <position position="346"/>
    </location>
</feature>
<dbReference type="NCBIfam" id="NF006510">
    <property type="entry name" value="PRK08947.1"/>
    <property type="match status" value="1"/>
</dbReference>
<evidence type="ECO:0000313" key="12">
    <source>
        <dbReference type="EMBL" id="MFL1732553.1"/>
    </source>
</evidence>
<dbReference type="EMBL" id="JBJJXE010000008">
    <property type="protein sequence ID" value="MFL1732553.1"/>
    <property type="molecule type" value="Genomic_DNA"/>
</dbReference>
<keyword evidence="5 8" id="KW-0442">Lipid degradation</keyword>
<comment type="subcellular location">
    <subcellularLocation>
        <location evidence="8">Cytoplasm</location>
    </subcellularLocation>
</comment>
<keyword evidence="13" id="KW-1185">Reference proteome</keyword>
<evidence type="ECO:0000256" key="4">
    <source>
        <dbReference type="ARBA" id="ARBA00022832"/>
    </source>
</evidence>
<gene>
    <name evidence="8 12" type="primary">fadA</name>
    <name evidence="12" type="ORF">ACJHVH_06035</name>
</gene>
<feature type="domain" description="Thiolase C-terminal" evidence="11">
    <location>
        <begin position="266"/>
        <end position="389"/>
    </location>
</feature>
<protein>
    <recommendedName>
        <fullName evidence="8">3-ketoacyl-CoA thiolase</fullName>
        <ecNumber evidence="8">2.3.1.16</ecNumber>
    </recommendedName>
    <alternativeName>
        <fullName evidence="8">Acetyl-CoA acyltransferase</fullName>
    </alternativeName>
    <alternativeName>
        <fullName evidence="8">Beta-ketothiolase</fullName>
    </alternativeName>
    <alternativeName>
        <fullName evidence="8">Fatty acid oxidation complex subunit beta</fullName>
    </alternativeName>
</protein>
<dbReference type="PANTHER" id="PTHR43853:SF11">
    <property type="entry name" value="3-KETOACYL-COA THIOLASE FADA"/>
    <property type="match status" value="1"/>
</dbReference>
<dbReference type="Proteomes" id="UP001624684">
    <property type="component" value="Unassembled WGS sequence"/>
</dbReference>
<evidence type="ECO:0000256" key="5">
    <source>
        <dbReference type="ARBA" id="ARBA00022963"/>
    </source>
</evidence>
<evidence type="ECO:0000313" key="13">
    <source>
        <dbReference type="Proteomes" id="UP001624684"/>
    </source>
</evidence>
<dbReference type="InterPro" id="IPR002155">
    <property type="entry name" value="Thiolase"/>
</dbReference>
<dbReference type="Gene3D" id="3.40.47.10">
    <property type="match status" value="2"/>
</dbReference>
<dbReference type="InterPro" id="IPR020616">
    <property type="entry name" value="Thiolase_N"/>
</dbReference>
<dbReference type="InterPro" id="IPR020617">
    <property type="entry name" value="Thiolase_C"/>
</dbReference>
<comment type="catalytic activity">
    <reaction evidence="8">
        <text>an acyl-CoA + acetyl-CoA = a 3-oxoacyl-CoA + CoA</text>
        <dbReference type="Rhea" id="RHEA:21564"/>
        <dbReference type="ChEBI" id="CHEBI:57287"/>
        <dbReference type="ChEBI" id="CHEBI:57288"/>
        <dbReference type="ChEBI" id="CHEBI:58342"/>
        <dbReference type="ChEBI" id="CHEBI:90726"/>
        <dbReference type="EC" id="2.3.1.16"/>
    </reaction>
</comment>
<accession>A0ABW8U5Z1</accession>
<comment type="caution">
    <text evidence="12">The sequence shown here is derived from an EMBL/GenBank/DDBJ whole genome shotgun (WGS) entry which is preliminary data.</text>
</comment>
<dbReference type="PROSITE" id="PS00098">
    <property type="entry name" value="THIOLASE_1"/>
    <property type="match status" value="1"/>
</dbReference>
<evidence type="ECO:0000256" key="8">
    <source>
        <dbReference type="HAMAP-Rule" id="MF_01620"/>
    </source>
</evidence>
<dbReference type="EC" id="2.3.1.16" evidence="8"/>
<keyword evidence="7 8" id="KW-0012">Acyltransferase</keyword>
<evidence type="ECO:0000256" key="2">
    <source>
        <dbReference type="ARBA" id="ARBA00022490"/>
    </source>
</evidence>
<dbReference type="Pfam" id="PF02803">
    <property type="entry name" value="Thiolase_C"/>
    <property type="match status" value="1"/>
</dbReference>
<organism evidence="12 13">
    <name type="scientific">Moraxella oculi</name>
    <dbReference type="NCBI Taxonomy" id="2940516"/>
    <lineage>
        <taxon>Bacteria</taxon>
        <taxon>Pseudomonadati</taxon>
        <taxon>Pseudomonadota</taxon>
        <taxon>Gammaproteobacteria</taxon>
        <taxon>Moraxellales</taxon>
        <taxon>Moraxellaceae</taxon>
        <taxon>Moraxella</taxon>
    </lineage>
</organism>
<sequence length="390" mass="41235">MTTLSPKDVVIVDGVRTAMGKSKNGMFRNVRAEVLSAELMKALIDRNDLDADVLEDVIWGCVNQTLEQGWNIARHASLLAGIPKHVAAQTVNRLCGSSMQALHTAAAQIMTHQGDVFIIGGVEHMGHVAMMHGVDINPSASKRVAKASNMMGLTAEMLGRLNGITRQEQDEFALNSHLKAAKATAEGRFDNEIVGVEGHDDAGNLQLCLTDEVIRFDANIESLQKLKPVFDPANGTVTAGTASALSDGASAMLVMSASKAKELGLRPRARIRGMAVAGCDAAIMGYGPVPATQKALKRAGVNLSDIQTIELNEAFAAQGLSVLKGLDLYDRQDIVNHNGGAIALGHPLGCSGARITTTLLNVMEQQDTQLGLATMCIGLGQGIATIIERV</sequence>
<dbReference type="NCBIfam" id="TIGR01930">
    <property type="entry name" value="AcCoA-C-Actrans"/>
    <property type="match status" value="1"/>
</dbReference>
<dbReference type="Pfam" id="PF00108">
    <property type="entry name" value="Thiolase_N"/>
    <property type="match status" value="1"/>
</dbReference>
<evidence type="ECO:0000259" key="11">
    <source>
        <dbReference type="Pfam" id="PF02803"/>
    </source>
</evidence>
<dbReference type="InterPro" id="IPR020615">
    <property type="entry name" value="Thiolase_acyl_enz_int_AS"/>
</dbReference>
<dbReference type="GO" id="GO:0003988">
    <property type="term" value="F:acetyl-CoA C-acyltransferase activity"/>
    <property type="evidence" value="ECO:0007669"/>
    <property type="project" value="UniProtKB-EC"/>
</dbReference>
<feature type="active site" description="Proton acceptor" evidence="8">
    <location>
        <position position="376"/>
    </location>
</feature>
<dbReference type="PIRSF" id="PIRSF000429">
    <property type="entry name" value="Ac-CoA_Ac_transf"/>
    <property type="match status" value="1"/>
</dbReference>
<evidence type="ECO:0000259" key="10">
    <source>
        <dbReference type="Pfam" id="PF00108"/>
    </source>
</evidence>
<comment type="pathway">
    <text evidence="8">Lipid metabolism; fatty acid beta-oxidation.</text>
</comment>
<evidence type="ECO:0000256" key="9">
    <source>
        <dbReference type="RuleBase" id="RU003557"/>
    </source>
</evidence>
<dbReference type="PROSITE" id="PS00099">
    <property type="entry name" value="THIOLASE_3"/>
    <property type="match status" value="1"/>
</dbReference>
<reference evidence="12 13" key="1">
    <citation type="submission" date="2024-11" db="EMBL/GenBank/DDBJ databases">
        <title>First Report of Moraxella oculi in Brazil in an Infectious Bovine Keratoconjunctivitis Outbreak.</title>
        <authorList>
            <person name="Carvalho C.V."/>
            <person name="Domingues R."/>
            <person name="Coutinho C."/>
            <person name="Honorio N.T.B.S."/>
            <person name="Faza D.R.L.R."/>
            <person name="Carvalho W.A."/>
            <person name="Machado A.B.F."/>
            <person name="Martins M.F."/>
            <person name="Gaspar E.B."/>
        </authorList>
    </citation>
    <scope>NUCLEOTIDE SEQUENCE [LARGE SCALE GENOMIC DNA]</scope>
    <source>
        <strain evidence="12 13">2117LE</strain>
    </source>
</reference>
<evidence type="ECO:0000256" key="7">
    <source>
        <dbReference type="ARBA" id="ARBA00023315"/>
    </source>
</evidence>
<keyword evidence="6 8" id="KW-0443">Lipid metabolism</keyword>
<dbReference type="InterPro" id="IPR020613">
    <property type="entry name" value="Thiolase_CS"/>
</dbReference>
<dbReference type="NCBIfam" id="TIGR02445">
    <property type="entry name" value="fadA"/>
    <property type="match status" value="1"/>
</dbReference>
<feature type="active site" description="Acyl-thioester intermediate" evidence="8">
    <location>
        <position position="95"/>
    </location>
</feature>
<keyword evidence="2 8" id="KW-0963">Cytoplasm</keyword>
<dbReference type="SUPFAM" id="SSF53901">
    <property type="entry name" value="Thiolase-like"/>
    <property type="match status" value="2"/>
</dbReference>
<keyword evidence="3 8" id="KW-0808">Transferase</keyword>
<comment type="similarity">
    <text evidence="1 8 9">Belongs to the thiolase-like superfamily. Thiolase family.</text>
</comment>
<dbReference type="RefSeq" id="WP_249101357.1">
    <property type="nucleotide sequence ID" value="NZ_JAMBAQ010000016.1"/>
</dbReference>
<dbReference type="InterPro" id="IPR016039">
    <property type="entry name" value="Thiolase-like"/>
</dbReference>
<name>A0ABW8U5Z1_9GAMM</name>
<feature type="domain" description="Thiolase N-terminal" evidence="10">
    <location>
        <begin position="9"/>
        <end position="258"/>
    </location>
</feature>
<dbReference type="PROSITE" id="PS00737">
    <property type="entry name" value="THIOLASE_2"/>
    <property type="match status" value="1"/>
</dbReference>
<keyword evidence="4 8" id="KW-0276">Fatty acid metabolism</keyword>
<dbReference type="CDD" id="cd00751">
    <property type="entry name" value="thiolase"/>
    <property type="match status" value="1"/>
</dbReference>
<proteinExistence type="inferred from homology"/>
<dbReference type="HAMAP" id="MF_01620">
    <property type="entry name" value="FadA"/>
    <property type="match status" value="1"/>
</dbReference>